<accession>A0A846RTS6</accession>
<dbReference type="AlphaFoldDB" id="A0A846RTS6"/>
<evidence type="ECO:0000256" key="3">
    <source>
        <dbReference type="ARBA" id="ARBA00012154"/>
    </source>
</evidence>
<evidence type="ECO:0000313" key="13">
    <source>
        <dbReference type="Proteomes" id="UP000547458"/>
    </source>
</evidence>
<evidence type="ECO:0000256" key="7">
    <source>
        <dbReference type="ARBA" id="ARBA00022777"/>
    </source>
</evidence>
<feature type="binding site" evidence="11">
    <location>
        <position position="61"/>
    </location>
    <ligand>
        <name>substrate</name>
    </ligand>
</feature>
<dbReference type="PROSITE" id="PS01128">
    <property type="entry name" value="SHIKIMATE_KINASE"/>
    <property type="match status" value="1"/>
</dbReference>
<dbReference type="GO" id="GO:0004765">
    <property type="term" value="F:shikimate kinase activity"/>
    <property type="evidence" value="ECO:0007669"/>
    <property type="project" value="UniProtKB-UniRule"/>
</dbReference>
<dbReference type="InterPro" id="IPR023000">
    <property type="entry name" value="Shikimate_kinase_CS"/>
</dbReference>
<feature type="binding site" evidence="11">
    <location>
        <position position="122"/>
    </location>
    <ligand>
        <name>ATP</name>
        <dbReference type="ChEBI" id="CHEBI:30616"/>
    </ligand>
</feature>
<evidence type="ECO:0000256" key="1">
    <source>
        <dbReference type="ARBA" id="ARBA00004842"/>
    </source>
</evidence>
<keyword evidence="7 11" id="KW-0418">Kinase</keyword>
<dbReference type="InterPro" id="IPR000623">
    <property type="entry name" value="Shikimate_kinase/TSH1"/>
</dbReference>
<reference evidence="12 13" key="1">
    <citation type="submission" date="2020-03" db="EMBL/GenBank/DDBJ databases">
        <title>Sequencing the genomes of 1000 actinobacteria strains.</title>
        <authorList>
            <person name="Klenk H.-P."/>
        </authorList>
    </citation>
    <scope>NUCLEOTIDE SEQUENCE [LARGE SCALE GENOMIC DNA]</scope>
    <source>
        <strain evidence="12 13">DSM 16403</strain>
    </source>
</reference>
<name>A0A846RTS6_9MICC</name>
<dbReference type="Gene3D" id="3.40.50.300">
    <property type="entry name" value="P-loop containing nucleotide triphosphate hydrolases"/>
    <property type="match status" value="1"/>
</dbReference>
<evidence type="ECO:0000256" key="9">
    <source>
        <dbReference type="ARBA" id="ARBA00023141"/>
    </source>
</evidence>
<dbReference type="PANTHER" id="PTHR21087:SF16">
    <property type="entry name" value="SHIKIMATE KINASE 1, CHLOROPLASTIC"/>
    <property type="match status" value="1"/>
</dbReference>
<keyword evidence="6 11" id="KW-0547">Nucleotide-binding</keyword>
<comment type="pathway">
    <text evidence="1 11">Metabolic intermediate biosynthesis; chorismate biosynthesis; chorismate from D-erythrose 4-phosphate and phosphoenolpyruvate: step 5/7.</text>
</comment>
<evidence type="ECO:0000256" key="11">
    <source>
        <dbReference type="HAMAP-Rule" id="MF_00109"/>
    </source>
</evidence>
<keyword evidence="9 11" id="KW-0057">Aromatic amino acid biosynthesis</keyword>
<feature type="binding site" evidence="11">
    <location>
        <position position="38"/>
    </location>
    <ligand>
        <name>substrate</name>
    </ligand>
</feature>
<comment type="caution">
    <text evidence="11">Lacks conserved residue(s) required for the propagation of feature annotation.</text>
</comment>
<evidence type="ECO:0000256" key="2">
    <source>
        <dbReference type="ARBA" id="ARBA00006997"/>
    </source>
</evidence>
<comment type="catalytic activity">
    <reaction evidence="10 11">
        <text>shikimate + ATP = 3-phosphoshikimate + ADP + H(+)</text>
        <dbReference type="Rhea" id="RHEA:13121"/>
        <dbReference type="ChEBI" id="CHEBI:15378"/>
        <dbReference type="ChEBI" id="CHEBI:30616"/>
        <dbReference type="ChEBI" id="CHEBI:36208"/>
        <dbReference type="ChEBI" id="CHEBI:145989"/>
        <dbReference type="ChEBI" id="CHEBI:456216"/>
        <dbReference type="EC" id="2.7.1.71"/>
    </reaction>
</comment>
<gene>
    <name evidence="11" type="primary">aroK</name>
    <name evidence="12" type="ORF">BJ994_001532</name>
</gene>
<dbReference type="EMBL" id="JAATJL010000001">
    <property type="protein sequence ID" value="NJC22456.1"/>
    <property type="molecule type" value="Genomic_DNA"/>
</dbReference>
<dbReference type="CDD" id="cd00464">
    <property type="entry name" value="SK"/>
    <property type="match status" value="1"/>
</dbReference>
<dbReference type="GO" id="GO:0000287">
    <property type="term" value="F:magnesium ion binding"/>
    <property type="evidence" value="ECO:0007669"/>
    <property type="project" value="UniProtKB-UniRule"/>
</dbReference>
<dbReference type="UniPathway" id="UPA00053">
    <property type="reaction ID" value="UER00088"/>
</dbReference>
<evidence type="ECO:0000256" key="5">
    <source>
        <dbReference type="ARBA" id="ARBA00022679"/>
    </source>
</evidence>
<comment type="subunit">
    <text evidence="11">Monomer.</text>
</comment>
<dbReference type="GO" id="GO:0009423">
    <property type="term" value="P:chorismate biosynthetic process"/>
    <property type="evidence" value="ECO:0007669"/>
    <property type="project" value="UniProtKB-UniRule"/>
</dbReference>
<dbReference type="HAMAP" id="MF_00109">
    <property type="entry name" value="Shikimate_kinase"/>
    <property type="match status" value="1"/>
</dbReference>
<dbReference type="InterPro" id="IPR027417">
    <property type="entry name" value="P-loop_NTPase"/>
</dbReference>
<organism evidence="12 13">
    <name type="scientific">Arthrobacter pigmenti</name>
    <dbReference type="NCBI Taxonomy" id="271432"/>
    <lineage>
        <taxon>Bacteria</taxon>
        <taxon>Bacillati</taxon>
        <taxon>Actinomycetota</taxon>
        <taxon>Actinomycetes</taxon>
        <taxon>Micrococcales</taxon>
        <taxon>Micrococcaceae</taxon>
        <taxon>Arthrobacter</taxon>
    </lineage>
</organism>
<dbReference type="SUPFAM" id="SSF52540">
    <property type="entry name" value="P-loop containing nucleoside triphosphate hydrolases"/>
    <property type="match status" value="1"/>
</dbReference>
<comment type="similarity">
    <text evidence="2 11">Belongs to the shikimate kinase family.</text>
</comment>
<comment type="function">
    <text evidence="11">Catalyzes the specific phosphorylation of the 3-hydroxyl group of shikimic acid using ATP as a cosubstrate.</text>
</comment>
<evidence type="ECO:0000256" key="6">
    <source>
        <dbReference type="ARBA" id="ARBA00022741"/>
    </source>
</evidence>
<dbReference type="InterPro" id="IPR031322">
    <property type="entry name" value="Shikimate/glucono_kinase"/>
</dbReference>
<dbReference type="Proteomes" id="UP000547458">
    <property type="component" value="Unassembled WGS sequence"/>
</dbReference>
<keyword evidence="5 11" id="KW-0808">Transferase</keyword>
<protein>
    <recommendedName>
        <fullName evidence="3 11">Shikimate kinase</fullName>
        <shortName evidence="11">SK</shortName>
        <ecNumber evidence="3 11">2.7.1.71</ecNumber>
    </recommendedName>
</protein>
<evidence type="ECO:0000256" key="4">
    <source>
        <dbReference type="ARBA" id="ARBA00022605"/>
    </source>
</evidence>
<comment type="caution">
    <text evidence="12">The sequence shown here is derived from an EMBL/GenBank/DDBJ whole genome shotgun (WGS) entry which is preliminary data.</text>
</comment>
<keyword evidence="4 11" id="KW-0028">Amino-acid biosynthesis</keyword>
<keyword evidence="11" id="KW-0479">Metal-binding</keyword>
<feature type="binding site" evidence="11">
    <location>
        <position position="140"/>
    </location>
    <ligand>
        <name>substrate</name>
    </ligand>
</feature>
<comment type="cofactor">
    <cofactor evidence="11">
        <name>Mg(2+)</name>
        <dbReference type="ChEBI" id="CHEBI:18420"/>
    </cofactor>
    <text evidence="11">Binds 1 Mg(2+) ion per subunit.</text>
</comment>
<dbReference type="PRINTS" id="PR01100">
    <property type="entry name" value="SHIKIMTKNASE"/>
</dbReference>
<keyword evidence="11" id="KW-0460">Magnesium</keyword>
<proteinExistence type="inferred from homology"/>
<feature type="binding site" evidence="11">
    <location>
        <position position="20"/>
    </location>
    <ligand>
        <name>Mg(2+)</name>
        <dbReference type="ChEBI" id="CHEBI:18420"/>
    </ligand>
</feature>
<evidence type="ECO:0000313" key="12">
    <source>
        <dbReference type="EMBL" id="NJC22456.1"/>
    </source>
</evidence>
<feature type="binding site" evidence="11">
    <location>
        <begin position="16"/>
        <end position="21"/>
    </location>
    <ligand>
        <name>ATP</name>
        <dbReference type="ChEBI" id="CHEBI:30616"/>
    </ligand>
</feature>
<evidence type="ECO:0000256" key="10">
    <source>
        <dbReference type="ARBA" id="ARBA00048567"/>
    </source>
</evidence>
<dbReference type="EC" id="2.7.1.71" evidence="3 11"/>
<keyword evidence="13" id="KW-1185">Reference proteome</keyword>
<keyword evidence="11" id="KW-0963">Cytoplasm</keyword>
<sequence length="185" mass="19870">MSPAGEKPLVLIGLMATGKSTVGRRVAVRHGWRFVDTDAVIVDRHGSIAEIFAQRGESGFREVEAAVVAEVLSGADGNTVVSLGGGSVLHERTQELLSMALVAYLDADVATVLPRLEGDTGRPLLADGAGEVWARLDRERRPVYEALADLVIDTRDATIDDVVNRLEEQVHRLGPAEGKDHGNDR</sequence>
<feature type="binding site" evidence="11">
    <location>
        <position position="85"/>
    </location>
    <ligand>
        <name>substrate</name>
    </ligand>
</feature>
<dbReference type="GO" id="GO:0005829">
    <property type="term" value="C:cytosol"/>
    <property type="evidence" value="ECO:0007669"/>
    <property type="project" value="TreeGrafter"/>
</dbReference>
<dbReference type="PANTHER" id="PTHR21087">
    <property type="entry name" value="SHIKIMATE KINASE"/>
    <property type="match status" value="1"/>
</dbReference>
<dbReference type="GO" id="GO:0005524">
    <property type="term" value="F:ATP binding"/>
    <property type="evidence" value="ECO:0007669"/>
    <property type="project" value="UniProtKB-UniRule"/>
</dbReference>
<keyword evidence="8 11" id="KW-0067">ATP-binding</keyword>
<dbReference type="GO" id="GO:0008652">
    <property type="term" value="P:amino acid biosynthetic process"/>
    <property type="evidence" value="ECO:0007669"/>
    <property type="project" value="UniProtKB-KW"/>
</dbReference>
<dbReference type="Pfam" id="PF01202">
    <property type="entry name" value="SKI"/>
    <property type="match status" value="1"/>
</dbReference>
<comment type="subcellular location">
    <subcellularLocation>
        <location evidence="11">Cytoplasm</location>
    </subcellularLocation>
</comment>
<dbReference type="GO" id="GO:0009073">
    <property type="term" value="P:aromatic amino acid family biosynthetic process"/>
    <property type="evidence" value="ECO:0007669"/>
    <property type="project" value="UniProtKB-KW"/>
</dbReference>
<dbReference type="RefSeq" id="WP_167993048.1">
    <property type="nucleotide sequence ID" value="NZ_JAATJL010000001.1"/>
</dbReference>
<evidence type="ECO:0000256" key="8">
    <source>
        <dbReference type="ARBA" id="ARBA00022840"/>
    </source>
</evidence>